<proteinExistence type="predicted"/>
<dbReference type="Pfam" id="PF12146">
    <property type="entry name" value="Hydrolase_4"/>
    <property type="match status" value="1"/>
</dbReference>
<gene>
    <name evidence="2" type="ORF">ACFSKK_25615</name>
</gene>
<sequence>MKTELYPVVKGADSLYFSGNKTGILLCHGFNGTPQSMEYIGKQLAKLGYTVSIPRLKGHGTNVEDMKNCIYNEWVSDLQLAFDELKKDCDHVFAVGQSMGGALTIQLAANTNVNGIFLINAAVTDVAYKQYRDETKPKMIEEGEPDIKKPAVHEITYESVPLEAVHQLLYLMDDTKNKIKNITTPTIIFKSSVDHVVPPANSDFIYQQISSAEKKIIELKNSYHVASMDYDAQLIVDNINQHIQSLNAGISITELVNS</sequence>
<dbReference type="SUPFAM" id="SSF53474">
    <property type="entry name" value="alpha/beta-Hydrolases"/>
    <property type="match status" value="1"/>
</dbReference>
<evidence type="ECO:0000313" key="2">
    <source>
        <dbReference type="EMBL" id="MFD2217045.1"/>
    </source>
</evidence>
<dbReference type="InterPro" id="IPR029058">
    <property type="entry name" value="AB_hydrolase_fold"/>
</dbReference>
<dbReference type="InterPro" id="IPR022742">
    <property type="entry name" value="Hydrolase_4"/>
</dbReference>
<dbReference type="Gene3D" id="3.40.50.1820">
    <property type="entry name" value="alpha/beta hydrolase"/>
    <property type="match status" value="1"/>
</dbReference>
<dbReference type="GO" id="GO:0016787">
    <property type="term" value="F:hydrolase activity"/>
    <property type="evidence" value="ECO:0007669"/>
    <property type="project" value="UniProtKB-KW"/>
</dbReference>
<name>A0ABW5C6Y6_9BACI</name>
<dbReference type="PANTHER" id="PTHR11614">
    <property type="entry name" value="PHOSPHOLIPASE-RELATED"/>
    <property type="match status" value="1"/>
</dbReference>
<dbReference type="InterPro" id="IPR012354">
    <property type="entry name" value="Esterase_lipase"/>
</dbReference>
<dbReference type="PIRSF" id="PIRSF017388">
    <property type="entry name" value="Esterase_lipase"/>
    <property type="match status" value="1"/>
</dbReference>
<keyword evidence="3" id="KW-1185">Reference proteome</keyword>
<reference evidence="3" key="1">
    <citation type="journal article" date="2019" name="Int. J. Syst. Evol. Microbiol.">
        <title>The Global Catalogue of Microorganisms (GCM) 10K type strain sequencing project: providing services to taxonomists for standard genome sequencing and annotation.</title>
        <authorList>
            <consortium name="The Broad Institute Genomics Platform"/>
            <consortium name="The Broad Institute Genome Sequencing Center for Infectious Disease"/>
            <person name="Wu L."/>
            <person name="Ma J."/>
        </authorList>
    </citation>
    <scope>NUCLEOTIDE SEQUENCE [LARGE SCALE GENOMIC DNA]</scope>
    <source>
        <strain evidence="3">CGMCC 1.15474</strain>
    </source>
</reference>
<keyword evidence="2" id="KW-0378">Hydrolase</keyword>
<accession>A0ABW5C6Y6</accession>
<organism evidence="2 3">
    <name type="scientific">Metabacillus endolithicus</name>
    <dbReference type="NCBI Taxonomy" id="1535204"/>
    <lineage>
        <taxon>Bacteria</taxon>
        <taxon>Bacillati</taxon>
        <taxon>Bacillota</taxon>
        <taxon>Bacilli</taxon>
        <taxon>Bacillales</taxon>
        <taxon>Bacillaceae</taxon>
        <taxon>Metabacillus</taxon>
    </lineage>
</organism>
<protein>
    <submittedName>
        <fullName evidence="2">Alpha/beta hydrolase</fullName>
    </submittedName>
</protein>
<comment type="caution">
    <text evidence="2">The sequence shown here is derived from an EMBL/GenBank/DDBJ whole genome shotgun (WGS) entry which is preliminary data.</text>
</comment>
<evidence type="ECO:0000313" key="3">
    <source>
        <dbReference type="Proteomes" id="UP001597318"/>
    </source>
</evidence>
<evidence type="ECO:0000259" key="1">
    <source>
        <dbReference type="Pfam" id="PF12146"/>
    </source>
</evidence>
<dbReference type="EMBL" id="JBHUIK010000012">
    <property type="protein sequence ID" value="MFD2217045.1"/>
    <property type="molecule type" value="Genomic_DNA"/>
</dbReference>
<dbReference type="Proteomes" id="UP001597318">
    <property type="component" value="Unassembled WGS sequence"/>
</dbReference>
<feature type="domain" description="Serine aminopeptidase S33" evidence="1">
    <location>
        <begin position="23"/>
        <end position="226"/>
    </location>
</feature>
<dbReference type="RefSeq" id="WP_247339114.1">
    <property type="nucleotide sequence ID" value="NZ_CP095550.1"/>
</dbReference>
<dbReference type="InterPro" id="IPR051044">
    <property type="entry name" value="MAG_DAG_Lipase"/>
</dbReference>